<evidence type="ECO:0000313" key="2">
    <source>
        <dbReference type="Proteomes" id="UP000287171"/>
    </source>
</evidence>
<gene>
    <name evidence="1" type="ORF">KDA_33030</name>
</gene>
<proteinExistence type="predicted"/>
<keyword evidence="2" id="KW-1185">Reference proteome</keyword>
<organism evidence="1 2">
    <name type="scientific">Dictyobacter alpinus</name>
    <dbReference type="NCBI Taxonomy" id="2014873"/>
    <lineage>
        <taxon>Bacteria</taxon>
        <taxon>Bacillati</taxon>
        <taxon>Chloroflexota</taxon>
        <taxon>Ktedonobacteria</taxon>
        <taxon>Ktedonobacterales</taxon>
        <taxon>Dictyobacteraceae</taxon>
        <taxon>Dictyobacter</taxon>
    </lineage>
</organism>
<comment type="caution">
    <text evidence="1">The sequence shown here is derived from an EMBL/GenBank/DDBJ whole genome shotgun (WGS) entry which is preliminary data.</text>
</comment>
<dbReference type="Proteomes" id="UP000287171">
    <property type="component" value="Unassembled WGS sequence"/>
</dbReference>
<reference evidence="2" key="1">
    <citation type="submission" date="2018-12" db="EMBL/GenBank/DDBJ databases">
        <title>Tengunoibacter tsumagoiensis gen. nov., sp. nov., Dictyobacter kobayashii sp. nov., D. alpinus sp. nov., and D. joshuensis sp. nov. and description of Dictyobacteraceae fam. nov. within the order Ktedonobacterales isolated from Tengu-no-mugimeshi.</title>
        <authorList>
            <person name="Wang C.M."/>
            <person name="Zheng Y."/>
            <person name="Sakai Y."/>
            <person name="Toyoda A."/>
            <person name="Minakuchi Y."/>
            <person name="Abe K."/>
            <person name="Yokota A."/>
            <person name="Yabe S."/>
        </authorList>
    </citation>
    <scope>NUCLEOTIDE SEQUENCE [LARGE SCALE GENOMIC DNA]</scope>
    <source>
        <strain evidence="2">Uno16</strain>
    </source>
</reference>
<name>A0A402B920_9CHLR</name>
<sequence>MVRVLWAAAAAHRTRTTPDSGAVGARKRKIKKPCENWVACILRSSIFYPITIMDDDPVLDGTTCEAN</sequence>
<accession>A0A402B920</accession>
<dbReference type="AlphaFoldDB" id="A0A402B920"/>
<dbReference type="EMBL" id="BIFT01000001">
    <property type="protein sequence ID" value="GCE27819.1"/>
    <property type="molecule type" value="Genomic_DNA"/>
</dbReference>
<protein>
    <submittedName>
        <fullName evidence="1">Uncharacterized protein</fullName>
    </submittedName>
</protein>
<evidence type="ECO:0000313" key="1">
    <source>
        <dbReference type="EMBL" id="GCE27819.1"/>
    </source>
</evidence>